<feature type="region of interest" description="Disordered" evidence="10">
    <location>
        <begin position="1"/>
        <end position="70"/>
    </location>
</feature>
<dbReference type="Pfam" id="PF12597">
    <property type="entry name" value="Cox20"/>
    <property type="match status" value="1"/>
</dbReference>
<gene>
    <name evidence="11" type="ORF">Cboi02_000061900</name>
</gene>
<dbReference type="AlphaFoldDB" id="A0A9W6WDK8"/>
<evidence type="ECO:0000256" key="2">
    <source>
        <dbReference type="ARBA" id="ARBA00009575"/>
    </source>
</evidence>
<dbReference type="GO" id="GO:0005743">
    <property type="term" value="C:mitochondrial inner membrane"/>
    <property type="evidence" value="ECO:0007669"/>
    <property type="project" value="UniProtKB-SubCell"/>
</dbReference>
<comment type="function">
    <text evidence="9">Involved in the assembly of the cytochrome c oxidase complex.</text>
</comment>
<dbReference type="InterPro" id="IPR022533">
    <property type="entry name" value="Cox20"/>
</dbReference>
<keyword evidence="4" id="KW-0812">Transmembrane</keyword>
<dbReference type="PANTHER" id="PTHR31586:SF1">
    <property type="entry name" value="CYTOCHROME C OXIDASE ASSEMBLY PROTEIN COX20, MITOCHONDRIAL"/>
    <property type="match status" value="1"/>
</dbReference>
<keyword evidence="12" id="KW-1185">Reference proteome</keyword>
<name>A0A9W6WDK8_CANBO</name>
<organism evidence="11 12">
    <name type="scientific">Candida boidinii</name>
    <name type="common">Yeast</name>
    <dbReference type="NCBI Taxonomy" id="5477"/>
    <lineage>
        <taxon>Eukaryota</taxon>
        <taxon>Fungi</taxon>
        <taxon>Dikarya</taxon>
        <taxon>Ascomycota</taxon>
        <taxon>Saccharomycotina</taxon>
        <taxon>Pichiomycetes</taxon>
        <taxon>Pichiales</taxon>
        <taxon>Pichiaceae</taxon>
        <taxon>Ogataea</taxon>
        <taxon>Ogataea/Candida clade</taxon>
    </lineage>
</organism>
<keyword evidence="5 9" id="KW-0999">Mitochondrion inner membrane</keyword>
<dbReference type="PIRSF" id="PIRSF007871">
    <property type="entry name" value="Cox20"/>
    <property type="match status" value="1"/>
</dbReference>
<evidence type="ECO:0000313" key="12">
    <source>
        <dbReference type="Proteomes" id="UP001165120"/>
    </source>
</evidence>
<accession>A0A9W6WDK8</accession>
<dbReference type="GO" id="GO:0033617">
    <property type="term" value="P:mitochondrial respiratory chain complex IV assembly"/>
    <property type="evidence" value="ECO:0007669"/>
    <property type="project" value="InterPro"/>
</dbReference>
<evidence type="ECO:0000256" key="1">
    <source>
        <dbReference type="ARBA" id="ARBA00004273"/>
    </source>
</evidence>
<keyword evidence="8 9" id="KW-0472">Membrane</keyword>
<evidence type="ECO:0000256" key="5">
    <source>
        <dbReference type="ARBA" id="ARBA00022792"/>
    </source>
</evidence>
<comment type="caution">
    <text evidence="11">The sequence shown here is derived from an EMBL/GenBank/DDBJ whole genome shotgun (WGS) entry which is preliminary data.</text>
</comment>
<feature type="compositionally biased region" description="Basic and acidic residues" evidence="10">
    <location>
        <begin position="41"/>
        <end position="50"/>
    </location>
</feature>
<protein>
    <recommendedName>
        <fullName evidence="3 9">Cytochrome c oxidase assembly protein COX20, mitochondrial</fullName>
    </recommendedName>
</protein>
<evidence type="ECO:0000256" key="3">
    <source>
        <dbReference type="ARBA" id="ARBA00017689"/>
    </source>
</evidence>
<keyword evidence="6" id="KW-1133">Transmembrane helix</keyword>
<feature type="compositionally biased region" description="Low complexity" evidence="10">
    <location>
        <begin position="51"/>
        <end position="70"/>
    </location>
</feature>
<evidence type="ECO:0000313" key="11">
    <source>
        <dbReference type="EMBL" id="GME67190.1"/>
    </source>
</evidence>
<feature type="compositionally biased region" description="Low complexity" evidence="10">
    <location>
        <begin position="22"/>
        <end position="32"/>
    </location>
</feature>
<keyword evidence="7 9" id="KW-0496">Mitochondrion</keyword>
<evidence type="ECO:0000256" key="9">
    <source>
        <dbReference type="PIRNR" id="PIRNR007871"/>
    </source>
</evidence>
<evidence type="ECO:0000256" key="8">
    <source>
        <dbReference type="ARBA" id="ARBA00023136"/>
    </source>
</evidence>
<evidence type="ECO:0000256" key="10">
    <source>
        <dbReference type="SAM" id="MobiDB-lite"/>
    </source>
</evidence>
<comment type="subcellular location">
    <subcellularLocation>
        <location evidence="1 9">Mitochondrion inner membrane</location>
    </subcellularLocation>
</comment>
<evidence type="ECO:0000256" key="7">
    <source>
        <dbReference type="ARBA" id="ARBA00023128"/>
    </source>
</evidence>
<sequence>MGWWPFSSSKSQDSSKDSLGVTDNSDTSSSTSKKPVFLEDIPPKFEDKSQRQLQNAQNQQQQQQQPGMGQQIKEAFNTISVDDFKFESISKIPCFREAGLSGFSAMFVFGSVMLFYHKDFRRAANWGFGGLMLGSIFGWEQCNNTRRNGLKNVQLAQEKFQQKQMEKYMKEREEIENSKK</sequence>
<evidence type="ECO:0000256" key="4">
    <source>
        <dbReference type="ARBA" id="ARBA00022692"/>
    </source>
</evidence>
<comment type="similarity">
    <text evidence="2 9">Belongs to the COX20 family.</text>
</comment>
<proteinExistence type="inferred from homology"/>
<reference evidence="11" key="1">
    <citation type="submission" date="2023-04" db="EMBL/GenBank/DDBJ databases">
        <title>Candida boidinii NBRC 10035.</title>
        <authorList>
            <person name="Ichikawa N."/>
            <person name="Sato H."/>
            <person name="Tonouchi N."/>
        </authorList>
    </citation>
    <scope>NUCLEOTIDE SEQUENCE</scope>
    <source>
        <strain evidence="11">NBRC 10035</strain>
    </source>
</reference>
<evidence type="ECO:0000256" key="6">
    <source>
        <dbReference type="ARBA" id="ARBA00022989"/>
    </source>
</evidence>
<dbReference type="EMBL" id="BSXN01000117">
    <property type="protein sequence ID" value="GME67190.1"/>
    <property type="molecule type" value="Genomic_DNA"/>
</dbReference>
<dbReference type="PANTHER" id="PTHR31586">
    <property type="entry name" value="CYTOCHROME C OXIDASE PROTEIN 20"/>
    <property type="match status" value="1"/>
</dbReference>
<dbReference type="Proteomes" id="UP001165120">
    <property type="component" value="Unassembled WGS sequence"/>
</dbReference>